<dbReference type="EMBL" id="CM047943">
    <property type="protein sequence ID" value="KAI9900324.1"/>
    <property type="molecule type" value="Genomic_DNA"/>
</dbReference>
<keyword evidence="2" id="KW-1185">Reference proteome</keyword>
<proteinExistence type="predicted"/>
<accession>A0ACC0V1L5</accession>
<evidence type="ECO:0000313" key="1">
    <source>
        <dbReference type="EMBL" id="KAI9900324.1"/>
    </source>
</evidence>
<reference evidence="1" key="1">
    <citation type="submission" date="2022-10" db="EMBL/GenBank/DDBJ databases">
        <title>Complete Genome of Trichothecium roseum strain YXFP-22015, a Plant Pathogen Isolated from Citrus.</title>
        <authorList>
            <person name="Wang Y."/>
            <person name="Zhu L."/>
        </authorList>
    </citation>
    <scope>NUCLEOTIDE SEQUENCE</scope>
    <source>
        <strain evidence="1">YXFP-22015</strain>
    </source>
</reference>
<organism evidence="1 2">
    <name type="scientific">Trichothecium roseum</name>
    <dbReference type="NCBI Taxonomy" id="47278"/>
    <lineage>
        <taxon>Eukaryota</taxon>
        <taxon>Fungi</taxon>
        <taxon>Dikarya</taxon>
        <taxon>Ascomycota</taxon>
        <taxon>Pezizomycotina</taxon>
        <taxon>Sordariomycetes</taxon>
        <taxon>Hypocreomycetidae</taxon>
        <taxon>Hypocreales</taxon>
        <taxon>Hypocreales incertae sedis</taxon>
        <taxon>Trichothecium</taxon>
    </lineage>
</organism>
<name>A0ACC0V1L5_9HYPO</name>
<comment type="caution">
    <text evidence="1">The sequence shown here is derived from an EMBL/GenBank/DDBJ whole genome shotgun (WGS) entry which is preliminary data.</text>
</comment>
<gene>
    <name evidence="1" type="ORF">N3K66_004586</name>
</gene>
<dbReference type="Proteomes" id="UP001163324">
    <property type="component" value="Chromosome 4"/>
</dbReference>
<evidence type="ECO:0000313" key="2">
    <source>
        <dbReference type="Proteomes" id="UP001163324"/>
    </source>
</evidence>
<protein>
    <submittedName>
        <fullName evidence="1">Uncharacterized protein</fullName>
    </submittedName>
</protein>
<sequence length="720" mass="76861">MGDHLCSGPTAEQSQEQFDNVQQSEKYGRLPPPVDTGAANRPYMQPGPLTPLSHPGDSPYNHQANDRLTPGEDFYPPGASLDNSVSSPRNIRRPGGYGGFGEQEPARSGPSPSPSTPGLMERMNSMVTGPFDSSQRPSTSGMSAPMQTSTLQEPFQPSERPSTSHSNLSTGSGDGAFGSKVSRKNGYGGFGPPPSRSGDELAPPPLTPLSRSETFPRPSFSHEQPPPRTPSAPGTRPEHRRQKSSYSYRQGPDTSRPPPPRKSLIRPPTAAETTVDLAAEFGVGNPYHTPSDSASSGYSSFSQPSNPSTHTSPARSAAQRQHSESHMEDLMEEVESSMGRLSAKEGLSIPAQQQQQQQQQQQHPRALSPTMAYSPSRVSPKSESLSMRGPSPTQLDPFSSSPQLSASPQMGGQGEYFGRQEGPSPTEFPGRLEPSPLADRAGAPLPVRKDSALPYRGDCKACGLPIHGKSVSSADGRLTGKYHKPCFVCTTCSEPFASAEFYVLGDRPYCERHYHQLNGSLCGGCGRGIEGQYVEDETAVKYHVGCFCCPDCGRSLSEGYFEVDGRSYCEQDAHRRAHAQQQNFNCYGPPGGMIPEHDPYAYQGSPVPQGPPQGYQQGYPHGHPQGHPQGPPRGRPMPPRAPNGLPRGPAPGGPGPRPGPGGPGPQGRGGRGGPRPPYGMPPNGMRPGMRPGPGPRMPPPGANGGPIPRMNKRMTRIGQM</sequence>